<reference evidence="2 3" key="1">
    <citation type="submission" date="2021-06" db="EMBL/GenBank/DDBJ databases">
        <authorList>
            <person name="Palmer J.M."/>
        </authorList>
    </citation>
    <scope>NUCLEOTIDE SEQUENCE [LARGE SCALE GENOMIC DNA]</scope>
    <source>
        <strain evidence="3">if_2019</strain>
        <tissue evidence="2">Muscle</tissue>
    </source>
</reference>
<sequence>MTAWLAELHSEETEFKVPICLGHNIQQYYSVTWRTGTLDTGWWSHFLEDWERSVGPTAACWREGSNPSRSFDPGGADPSPCGEPSNASLPGVI</sequence>
<gene>
    <name evidence="2" type="ORF">ILYODFUR_012186</name>
</gene>
<keyword evidence="3" id="KW-1185">Reference proteome</keyword>
<comment type="caution">
    <text evidence="2">The sequence shown here is derived from an EMBL/GenBank/DDBJ whole genome shotgun (WGS) entry which is preliminary data.</text>
</comment>
<protein>
    <submittedName>
        <fullName evidence="2">Uncharacterized protein</fullName>
    </submittedName>
</protein>
<organism evidence="2 3">
    <name type="scientific">Ilyodon furcidens</name>
    <name type="common">goldbreast splitfin</name>
    <dbReference type="NCBI Taxonomy" id="33524"/>
    <lineage>
        <taxon>Eukaryota</taxon>
        <taxon>Metazoa</taxon>
        <taxon>Chordata</taxon>
        <taxon>Craniata</taxon>
        <taxon>Vertebrata</taxon>
        <taxon>Euteleostomi</taxon>
        <taxon>Actinopterygii</taxon>
        <taxon>Neopterygii</taxon>
        <taxon>Teleostei</taxon>
        <taxon>Neoteleostei</taxon>
        <taxon>Acanthomorphata</taxon>
        <taxon>Ovalentaria</taxon>
        <taxon>Atherinomorphae</taxon>
        <taxon>Cyprinodontiformes</taxon>
        <taxon>Goodeidae</taxon>
        <taxon>Ilyodon</taxon>
    </lineage>
</organism>
<dbReference type="EMBL" id="JAHRIQ010012531">
    <property type="protein sequence ID" value="MEQ2224910.1"/>
    <property type="molecule type" value="Genomic_DNA"/>
</dbReference>
<evidence type="ECO:0000313" key="3">
    <source>
        <dbReference type="Proteomes" id="UP001482620"/>
    </source>
</evidence>
<evidence type="ECO:0000313" key="2">
    <source>
        <dbReference type="EMBL" id="MEQ2224910.1"/>
    </source>
</evidence>
<proteinExistence type="predicted"/>
<name>A0ABV0SWC2_9TELE</name>
<accession>A0ABV0SWC2</accession>
<feature type="region of interest" description="Disordered" evidence="1">
    <location>
        <begin position="63"/>
        <end position="93"/>
    </location>
</feature>
<dbReference type="Proteomes" id="UP001482620">
    <property type="component" value="Unassembled WGS sequence"/>
</dbReference>
<evidence type="ECO:0000256" key="1">
    <source>
        <dbReference type="SAM" id="MobiDB-lite"/>
    </source>
</evidence>